<reference evidence="1 2" key="1">
    <citation type="journal article" date="2012" name="Nature">
        <title>Increased HIV-1 vaccine efficacy against viruses with genetic signatures in Env V2.</title>
        <authorList>
            <person name="Rolland M."/>
            <person name="Edlefsen P.T."/>
            <person name="Larsen B.B."/>
            <person name="Tovanabutra S."/>
            <person name="Sanders-Buell E."/>
            <person name="Hertz T."/>
            <person name="de Camp A.C."/>
            <person name="Carrico C."/>
            <person name="Menis S."/>
            <person name="Magaret C.A."/>
            <person name="Ahmed H."/>
            <person name="Juraska M."/>
            <person name="Chen L."/>
            <person name="Konopa P."/>
            <person name="Nariya S."/>
            <person name="Stoddard J.N."/>
            <person name="Wong K."/>
            <person name="Zhao H."/>
            <person name="Deng W."/>
            <person name="Maust B.S."/>
            <person name="Bose M."/>
            <person name="Howell S."/>
            <person name="Bates A."/>
            <person name="Lazzaro M."/>
            <person name="O'Sullivan A."/>
            <person name="Lei E."/>
            <person name="Bradfield A."/>
            <person name="Ibitamuno G."/>
            <person name="Assawadarachai V."/>
            <person name="O'Connell R.J."/>
            <person name="de Souza M.S."/>
            <person name="Nitayaphan S."/>
            <person name="Rerks-Ngarm S."/>
            <person name="Robb M.L."/>
            <person name="McLellan J.S."/>
            <person name="Georgiev I."/>
            <person name="Kwong P.D."/>
            <person name="Carlson J.M."/>
            <person name="Michael N.L."/>
            <person name="Schief W.R."/>
            <person name="Gilbert P.B."/>
            <person name="Mullins J.I."/>
            <person name="Kim J.H."/>
        </authorList>
    </citation>
    <scope>NUCLEOTIDE SEQUENCE [LARGE SCALE GENOMIC DNA]</scope>
    <source>
        <strain evidence="1">AA067a_WG9</strain>
    </source>
</reference>
<dbReference type="Gene3D" id="1.10.150.90">
    <property type="entry name" value="Immunodeficiency lentiviruses, gag gene matrix protein p17"/>
    <property type="match status" value="1"/>
</dbReference>
<gene>
    <name evidence="1" type="primary">gag</name>
</gene>
<sequence length="30" mass="3157">MGARASVLSGGKLDAWEKFGYGQGEGKNIE</sequence>
<accession>K0GJD9</accession>
<dbReference type="InterPro" id="IPR012344">
    <property type="entry name" value="Matrix_HIV/RSV_N"/>
</dbReference>
<dbReference type="SUPFAM" id="SSF47836">
    <property type="entry name" value="Retroviral matrix proteins"/>
    <property type="match status" value="1"/>
</dbReference>
<organism evidence="1 2">
    <name type="scientific">Human immunodeficiency virus type 1</name>
    <name type="common">HIV-1</name>
    <dbReference type="NCBI Taxonomy" id="11676"/>
    <lineage>
        <taxon>Viruses</taxon>
        <taxon>Riboviria</taxon>
        <taxon>Pararnavirae</taxon>
        <taxon>Artverviricota</taxon>
        <taxon>Revtraviricetes</taxon>
        <taxon>Ortervirales</taxon>
        <taxon>Retroviridae</taxon>
        <taxon>Orthoretrovirinae</taxon>
        <taxon>Lentivirus</taxon>
        <taxon>Lentivirus humimdef1</taxon>
    </lineage>
</organism>
<dbReference type="InterPro" id="IPR010999">
    <property type="entry name" value="Retrovr_matrix"/>
</dbReference>
<name>K0GJD9_HV1</name>
<protein>
    <submittedName>
        <fullName evidence="1">Gag protein</fullName>
    </submittedName>
</protein>
<evidence type="ECO:0000313" key="2">
    <source>
        <dbReference type="Proteomes" id="UP000133891"/>
    </source>
</evidence>
<proteinExistence type="predicted"/>
<evidence type="ECO:0000313" key="1">
    <source>
        <dbReference type="EMBL" id="AFU30063.1"/>
    </source>
</evidence>
<dbReference type="EMBL" id="JX447464">
    <property type="protein sequence ID" value="AFU30063.1"/>
    <property type="molecule type" value="Genomic_RNA"/>
</dbReference>
<dbReference type="Proteomes" id="UP000133891">
    <property type="component" value="Genome"/>
</dbReference>
<organismHost>
    <name type="scientific">Homo sapiens</name>
    <name type="common">Human</name>
    <dbReference type="NCBI Taxonomy" id="9606"/>
</organismHost>